<feature type="region of interest" description="Disordered" evidence="1">
    <location>
        <begin position="164"/>
        <end position="200"/>
    </location>
</feature>
<organism evidence="3 4">
    <name type="scientific">Puccinia coronata f. sp. avenae</name>
    <dbReference type="NCBI Taxonomy" id="200324"/>
    <lineage>
        <taxon>Eukaryota</taxon>
        <taxon>Fungi</taxon>
        <taxon>Dikarya</taxon>
        <taxon>Basidiomycota</taxon>
        <taxon>Pucciniomycotina</taxon>
        <taxon>Pucciniomycetes</taxon>
        <taxon>Pucciniales</taxon>
        <taxon>Pucciniaceae</taxon>
        <taxon>Puccinia</taxon>
    </lineage>
</organism>
<evidence type="ECO:0000313" key="4">
    <source>
        <dbReference type="Proteomes" id="UP000235388"/>
    </source>
</evidence>
<dbReference type="PANTHER" id="PTHR43991">
    <property type="entry name" value="WD REPEAT PROTEIN (AFU_ORTHOLOGUE AFUA_8G05640)-RELATED"/>
    <property type="match status" value="1"/>
</dbReference>
<dbReference type="EMBL" id="PGCJ01000798">
    <property type="protein sequence ID" value="PLW20365.1"/>
    <property type="molecule type" value="Genomic_DNA"/>
</dbReference>
<feature type="region of interest" description="Disordered" evidence="1">
    <location>
        <begin position="378"/>
        <end position="398"/>
    </location>
</feature>
<feature type="compositionally biased region" description="Low complexity" evidence="1">
    <location>
        <begin position="637"/>
        <end position="657"/>
    </location>
</feature>
<evidence type="ECO:0000313" key="3">
    <source>
        <dbReference type="EMBL" id="PLW20365.1"/>
    </source>
</evidence>
<dbReference type="PANTHER" id="PTHR43991:SF9">
    <property type="entry name" value="DUF2415 DOMAIN-CONTAINING PROTEIN"/>
    <property type="match status" value="1"/>
</dbReference>
<feature type="compositionally biased region" description="Low complexity" evidence="1">
    <location>
        <begin position="695"/>
        <end position="705"/>
    </location>
</feature>
<feature type="compositionally biased region" description="Low complexity" evidence="1">
    <location>
        <begin position="574"/>
        <end position="600"/>
    </location>
</feature>
<accession>A0A2N5T4F1</accession>
<feature type="region of interest" description="Disordered" evidence="1">
    <location>
        <begin position="432"/>
        <end position="548"/>
    </location>
</feature>
<sequence>MTTLTVGNNLKLQASTCQRPFFETTNNTHAARSSISHPQLRDLLICPTQAHHVQTVSGHGVDAHVFGQYTMRLMDNATSFLPNCLVSGCGYVAMGGGAADLLIRSVDIHSRWDLKITTGLSIVNSVHFFQASPRGNPQILVCNNDQTISQYDLSSVSSIQNAASDSLSVDPAHRPTPGLRSRAGGGSDTGSDAPISTGNEKPVLTYKSSLTFPVPVNHCSVSPDSKSMVAVGDSSEVFIYDCQSAHQTNEPLIGDWRLGPRKIYLPGVSALTGSFSTSWNQYGDKFAVASEGEVVVVYDMKMLGKPLLVKHTAQKGRPGCARVVKFSPAGPNELLAFTEHQSLVHVLDARTFDPDHEQILAVPTPLPGMTPFPLRLSPGSITAHPSASNPVRPPFHVDRPSLIYDEETASTASRRMSELNAQLSRVRRSFRPISMDDELEPEEEEEEAEEEDAESSRRSGIRRQTRQPESSPRFREEAVNEMTFTEPMFGEFSQRRSPDPVSSSAGRMWRESESSDDINPDPSLTNRASLSSFSGRGGMRSSRRARGGYSWAVRSRLSSNLEDEDVYLEEEGEQQAGSSQQRASDSSSSSRTTAATGGARMEWGAPLTSASSSRQIHLNGSSIRVLSGGDDDRSSSRVDGVAAPSSTTTTTLPGPMGLLRGRAPTSSTSSAVAQVRSQLLANRLGQRSEAWFDLNNNNNNNNNNNTHASSSNTHTPASLRTRSNSLYGLISSSYSGVRSGMWDDIIGLSWSPDGDWLVSGTEVALVEWKVKHSSRAGFGDSRLC</sequence>
<comment type="caution">
    <text evidence="3">The sequence shown here is derived from an EMBL/GenBank/DDBJ whole genome shotgun (WGS) entry which is preliminary data.</text>
</comment>
<dbReference type="Pfam" id="PF10313">
    <property type="entry name" value="DUF2415"/>
    <property type="match status" value="1"/>
</dbReference>
<dbReference type="InterPro" id="IPR019417">
    <property type="entry name" value="DUF2415"/>
</dbReference>
<feature type="compositionally biased region" description="Polar residues" evidence="1">
    <location>
        <begin position="379"/>
        <end position="389"/>
    </location>
</feature>
<dbReference type="Proteomes" id="UP000235388">
    <property type="component" value="Unassembled WGS sequence"/>
</dbReference>
<dbReference type="InterPro" id="IPR015943">
    <property type="entry name" value="WD40/YVTN_repeat-like_dom_sf"/>
</dbReference>
<feature type="compositionally biased region" description="Polar residues" evidence="1">
    <location>
        <begin position="706"/>
        <end position="717"/>
    </location>
</feature>
<feature type="region of interest" description="Disordered" evidence="1">
    <location>
        <begin position="570"/>
        <end position="657"/>
    </location>
</feature>
<evidence type="ECO:0000256" key="1">
    <source>
        <dbReference type="SAM" id="MobiDB-lite"/>
    </source>
</evidence>
<evidence type="ECO:0000259" key="2">
    <source>
        <dbReference type="Pfam" id="PF10313"/>
    </source>
</evidence>
<name>A0A2N5T4F1_9BASI</name>
<dbReference type="SUPFAM" id="SSF50978">
    <property type="entry name" value="WD40 repeat-like"/>
    <property type="match status" value="1"/>
</dbReference>
<reference evidence="3 4" key="1">
    <citation type="submission" date="2017-11" db="EMBL/GenBank/DDBJ databases">
        <title>De novo assembly and phasing of dikaryotic genomes from two isolates of Puccinia coronata f. sp. avenae, the causal agent of oat crown rust.</title>
        <authorList>
            <person name="Miller M.E."/>
            <person name="Zhang Y."/>
            <person name="Omidvar V."/>
            <person name="Sperschneider J."/>
            <person name="Schwessinger B."/>
            <person name="Raley C."/>
            <person name="Palmer J.M."/>
            <person name="Garnica D."/>
            <person name="Upadhyaya N."/>
            <person name="Rathjen J."/>
            <person name="Taylor J.M."/>
            <person name="Park R.F."/>
            <person name="Dodds P.N."/>
            <person name="Hirsch C.D."/>
            <person name="Kianian S.F."/>
            <person name="Figueroa M."/>
        </authorList>
    </citation>
    <scope>NUCLEOTIDE SEQUENCE [LARGE SCALE GENOMIC DNA]</scope>
    <source>
        <strain evidence="3">12NC29</strain>
    </source>
</reference>
<keyword evidence="4" id="KW-1185">Reference proteome</keyword>
<feature type="domain" description="DUF2415" evidence="2">
    <location>
        <begin position="319"/>
        <end position="360"/>
    </location>
</feature>
<dbReference type="AlphaFoldDB" id="A0A2N5T4F1"/>
<feature type="compositionally biased region" description="Polar residues" evidence="1">
    <location>
        <begin position="608"/>
        <end position="622"/>
    </location>
</feature>
<feature type="region of interest" description="Disordered" evidence="1">
    <location>
        <begin position="695"/>
        <end position="717"/>
    </location>
</feature>
<protein>
    <recommendedName>
        <fullName evidence="2">DUF2415 domain-containing protein</fullName>
    </recommendedName>
</protein>
<feature type="compositionally biased region" description="Acidic residues" evidence="1">
    <location>
        <begin position="435"/>
        <end position="453"/>
    </location>
</feature>
<dbReference type="InterPro" id="IPR036322">
    <property type="entry name" value="WD40_repeat_dom_sf"/>
</dbReference>
<dbReference type="OrthoDB" id="64353at2759"/>
<proteinExistence type="predicted"/>
<dbReference type="Gene3D" id="2.130.10.10">
    <property type="entry name" value="YVTN repeat-like/Quinoprotein amine dehydrogenase"/>
    <property type="match status" value="1"/>
</dbReference>
<gene>
    <name evidence="3" type="ORF">PCANC_12788</name>
</gene>